<protein>
    <submittedName>
        <fullName evidence="1">Uncharacterized protein</fullName>
    </submittedName>
</protein>
<sequence>MRTFVNIGLTLKINLFLLTKDLGCILKRKAMTAKGINLMDYKNGLLMVVRFIFQNGVSPV</sequence>
<gene>
    <name evidence="1" type="ORF">BC751_0679</name>
</gene>
<dbReference type="Proteomes" id="UP000292209">
    <property type="component" value="Unassembled WGS sequence"/>
</dbReference>
<reference evidence="1 2" key="1">
    <citation type="submission" date="2019-02" db="EMBL/GenBank/DDBJ databases">
        <title>Genomic Encyclopedia of Archaeal and Bacterial Type Strains, Phase II (KMG-II): from individual species to whole genera.</title>
        <authorList>
            <person name="Goeker M."/>
        </authorList>
    </citation>
    <scope>NUCLEOTIDE SEQUENCE [LARGE SCALE GENOMIC DNA]</scope>
    <source>
        <strain evidence="1 2">DSM 21411</strain>
    </source>
</reference>
<evidence type="ECO:0000313" key="1">
    <source>
        <dbReference type="EMBL" id="RZS95163.1"/>
    </source>
</evidence>
<comment type="caution">
    <text evidence="1">The sequence shown here is derived from an EMBL/GenBank/DDBJ whole genome shotgun (WGS) entry which is preliminary data.</text>
</comment>
<organism evidence="1 2">
    <name type="scientific">Cecembia calidifontis</name>
    <dbReference type="NCBI Taxonomy" id="1187080"/>
    <lineage>
        <taxon>Bacteria</taxon>
        <taxon>Pseudomonadati</taxon>
        <taxon>Bacteroidota</taxon>
        <taxon>Cytophagia</taxon>
        <taxon>Cytophagales</taxon>
        <taxon>Cyclobacteriaceae</taxon>
        <taxon>Cecembia</taxon>
    </lineage>
</organism>
<name>A0A4Q7P561_9BACT</name>
<accession>A0A4Q7P561</accession>
<dbReference type="EMBL" id="SGXG01000001">
    <property type="protein sequence ID" value="RZS95163.1"/>
    <property type="molecule type" value="Genomic_DNA"/>
</dbReference>
<evidence type="ECO:0000313" key="2">
    <source>
        <dbReference type="Proteomes" id="UP000292209"/>
    </source>
</evidence>
<proteinExistence type="predicted"/>
<dbReference type="AlphaFoldDB" id="A0A4Q7P561"/>
<keyword evidence="2" id="KW-1185">Reference proteome</keyword>